<reference evidence="1 2" key="1">
    <citation type="submission" date="2014-12" db="EMBL/GenBank/DDBJ databases">
        <title>Draft genome sequence of Paenibacillus kamchatkensis strain B-2647.</title>
        <authorList>
            <person name="Karlyshev A.V."/>
            <person name="Kudryashova E.B."/>
        </authorList>
    </citation>
    <scope>NUCLEOTIDE SEQUENCE [LARGE SCALE GENOMIC DNA]</scope>
    <source>
        <strain evidence="1 2">VKM B-2647</strain>
    </source>
</reference>
<comment type="caution">
    <text evidence="1">The sequence shown here is derived from an EMBL/GenBank/DDBJ whole genome shotgun (WGS) entry which is preliminary data.</text>
</comment>
<evidence type="ECO:0000313" key="1">
    <source>
        <dbReference type="EMBL" id="KIL40219.1"/>
    </source>
</evidence>
<accession>A0ABR5AGR2</accession>
<organism evidence="1 2">
    <name type="scientific">Gordoniibacillus kamchatkensis</name>
    <dbReference type="NCBI Taxonomy" id="1590651"/>
    <lineage>
        <taxon>Bacteria</taxon>
        <taxon>Bacillati</taxon>
        <taxon>Bacillota</taxon>
        <taxon>Bacilli</taxon>
        <taxon>Bacillales</taxon>
        <taxon>Paenibacillaceae</taxon>
        <taxon>Gordoniibacillus</taxon>
    </lineage>
</organism>
<sequence>MRSSDAGGIVLEAALTLPFFALLMLGFVSLVQLAVADVALRSAVSETVKTVAANMYPVRLLYSEAKARVESTKPAQAWNAVAGRIQDAHGNVQTAEQFVEQYAAYIPGPIVQIVNAEKQLRTALEDEALDRVDGVKQQVSRTVAREAVTPILASFADTSILKRERLQVTDVDWPVPDDPEQAWIGIEAAYEMRLALPFFTRTVVLKKKALERCWIGNG</sequence>
<gene>
    <name evidence="1" type="ORF">SD70_15205</name>
</gene>
<keyword evidence="2" id="KW-1185">Reference proteome</keyword>
<proteinExistence type="predicted"/>
<dbReference type="EMBL" id="JXAK01000025">
    <property type="protein sequence ID" value="KIL40219.1"/>
    <property type="molecule type" value="Genomic_DNA"/>
</dbReference>
<evidence type="ECO:0000313" key="2">
    <source>
        <dbReference type="Proteomes" id="UP000031967"/>
    </source>
</evidence>
<evidence type="ECO:0008006" key="3">
    <source>
        <dbReference type="Google" id="ProtNLM"/>
    </source>
</evidence>
<dbReference type="RefSeq" id="WP_041048438.1">
    <property type="nucleotide sequence ID" value="NZ_JXAK01000025.1"/>
</dbReference>
<dbReference type="Proteomes" id="UP000031967">
    <property type="component" value="Unassembled WGS sequence"/>
</dbReference>
<protein>
    <recommendedName>
        <fullName evidence="3">TadE-like protein</fullName>
    </recommendedName>
</protein>
<name>A0ABR5AGR2_9BACL</name>